<dbReference type="KEGG" id="tet:TTHERM_00492930"/>
<proteinExistence type="predicted"/>
<feature type="region of interest" description="Disordered" evidence="2">
    <location>
        <begin position="1"/>
        <end position="21"/>
    </location>
</feature>
<evidence type="ECO:0000313" key="3">
    <source>
        <dbReference type="EMBL" id="EAS02940.2"/>
    </source>
</evidence>
<evidence type="ECO:0000256" key="1">
    <source>
        <dbReference type="SAM" id="Coils"/>
    </source>
</evidence>
<reference evidence="4" key="1">
    <citation type="journal article" date="2006" name="PLoS Biol.">
        <title>Macronuclear genome sequence of the ciliate Tetrahymena thermophila, a model eukaryote.</title>
        <authorList>
            <person name="Eisen J.A."/>
            <person name="Coyne R.S."/>
            <person name="Wu M."/>
            <person name="Wu D."/>
            <person name="Thiagarajan M."/>
            <person name="Wortman J.R."/>
            <person name="Badger J.H."/>
            <person name="Ren Q."/>
            <person name="Amedeo P."/>
            <person name="Jones K.M."/>
            <person name="Tallon L.J."/>
            <person name="Delcher A.L."/>
            <person name="Salzberg S.L."/>
            <person name="Silva J.C."/>
            <person name="Haas B.J."/>
            <person name="Majoros W.H."/>
            <person name="Farzad M."/>
            <person name="Carlton J.M."/>
            <person name="Smith R.K. Jr."/>
            <person name="Garg J."/>
            <person name="Pearlman R.E."/>
            <person name="Karrer K.M."/>
            <person name="Sun L."/>
            <person name="Manning G."/>
            <person name="Elde N.C."/>
            <person name="Turkewitz A.P."/>
            <person name="Asai D.J."/>
            <person name="Wilkes D.E."/>
            <person name="Wang Y."/>
            <person name="Cai H."/>
            <person name="Collins K."/>
            <person name="Stewart B.A."/>
            <person name="Lee S.R."/>
            <person name="Wilamowska K."/>
            <person name="Weinberg Z."/>
            <person name="Ruzzo W.L."/>
            <person name="Wloga D."/>
            <person name="Gaertig J."/>
            <person name="Frankel J."/>
            <person name="Tsao C.-C."/>
            <person name="Gorovsky M.A."/>
            <person name="Keeling P.J."/>
            <person name="Waller R.F."/>
            <person name="Patron N.J."/>
            <person name="Cherry J.M."/>
            <person name="Stover N.A."/>
            <person name="Krieger C.J."/>
            <person name="del Toro C."/>
            <person name="Ryder H.F."/>
            <person name="Williamson S.C."/>
            <person name="Barbeau R.A."/>
            <person name="Hamilton E.P."/>
            <person name="Orias E."/>
        </authorList>
    </citation>
    <scope>NUCLEOTIDE SEQUENCE [LARGE SCALE GENOMIC DNA]</scope>
    <source>
        <strain evidence="4">SB210</strain>
    </source>
</reference>
<protein>
    <submittedName>
        <fullName evidence="3">Uncharacterized protein</fullName>
    </submittedName>
</protein>
<name>I7MLR7_TETTS</name>
<feature type="compositionally biased region" description="Low complexity" evidence="2">
    <location>
        <begin position="1086"/>
        <end position="1103"/>
    </location>
</feature>
<keyword evidence="1" id="KW-0175">Coiled coil</keyword>
<dbReference type="Proteomes" id="UP000009168">
    <property type="component" value="Unassembled WGS sequence"/>
</dbReference>
<gene>
    <name evidence="3" type="ORF">TTHERM_00492930</name>
</gene>
<feature type="region of interest" description="Disordered" evidence="2">
    <location>
        <begin position="1211"/>
        <end position="1244"/>
    </location>
</feature>
<dbReference type="GeneID" id="7827993"/>
<feature type="compositionally biased region" description="Basic residues" evidence="2">
    <location>
        <begin position="1234"/>
        <end position="1244"/>
    </location>
</feature>
<feature type="compositionally biased region" description="Basic residues" evidence="2">
    <location>
        <begin position="1211"/>
        <end position="1223"/>
    </location>
</feature>
<evidence type="ECO:0000313" key="4">
    <source>
        <dbReference type="Proteomes" id="UP000009168"/>
    </source>
</evidence>
<feature type="region of interest" description="Disordered" evidence="2">
    <location>
        <begin position="1085"/>
        <end position="1105"/>
    </location>
</feature>
<sequence length="1280" mass="148860">MKSPRQMSNYQSGNITNRVYHPGQLGEPQLLQYNVSNYIQLLVQQKNNNQQQNNQTQQPLLGNIKQLNIISNSQSNASQPCLILQEKQISQNSPQNVQLIGMNSSNSAINNQQQQQQQIVNQVKNIECNDINYLLKTYLEREKQIKLLRNLRKEYRKFENFKEKEFQAYYLNGYDTYVLSIKEEKQRVMQEESTIKKYFNIKADQLNLKIVVFNLINSILQANQISYNELLDQGSDYEANDLLKQTNKFKEEIHKFIYKNQFRLTSIIIYICNFSRARIFAEQERFDFIVKRHEDVYKDAIKQRQALQQAASKQHQQQKMQQLQKNLSQAMSNYKQINGIGENNQNINQIYNSVMGLNNCNSENRMQLKSAQTCINYKQKASQNNCFYQEQSSDCNILDLDADVLIREESDTIFNLNDEEQDELIFKSQSPNKIQRSFSNEQNLNIIENSNSAKTFKNQSKNLRIKQQISSAKSPSEAKSIKLNQANMCDNSQTSTTNTIKIINQSTMQIVPVPKNILGQQLQNQLQTSQNLKAKINNFNSQGLNKINVNNIININNSSIYQQIQNQLSLLQPNNQLNNLSYNNYYNNSLTSNINQVVSSLGPASTLSIKLAILKNEKQKKLFKKMISEYAISDITQRVKFKKFKMKKAEQQNQLCEREVEESFYHLTMQNELIYSSIEVNDTKQNIDKLFQVMLKQNNQIKNTVLQYCNQTKIYQQKITKQYKQKIVDYHKNQQVSISSGPKKSFGNIQEQNDLQINNQRVIQFQQQTCNYLIVDSTQQLENFQDNFFNKQALQLSIYQQQFIKNIKSKWVNQQFIQFASKDSKYLDQKQQPLDRQAYNSEHTSFSCLDNQQKKIVHSNSMECLSVKGINQIQQQRNLIIRNNNQLSSKHKESSPSILINNRYNCEDKDKYKQPLAISSPINKNIQQSQTTISTLQSDQTYKQNQLYTTQTTKLTNQDSTTSSLNSQKIYSETLPITNKISSILFSPPTLPPSGSQKIKKMKSFKENSKVSSIYQISEKTLVFQKQKSSFKCQKKVNQAQPNQQMQNESSQINAPNAILQKKSNPKLFQITGSTQNLAQTKQIRSSFSNKQSNDNSFDDQSSPTSSVIMSNYNMNNFKIKHINLNHQNSIQDLIKQNIASFRQIKHKNLSQQTQKYQESSQLKTEKSLITNEGENLKTLNSYKSQNFQNQNEDSFEYNIDQIIDENKTKLPRSSKSTKKIKTRPASNIERNTKSQKQKIKTKNKVKSKKCEIEQENIFDQDKHNSLFFKDNLINCLKNN</sequence>
<keyword evidence="4" id="KW-1185">Reference proteome</keyword>
<dbReference type="AlphaFoldDB" id="I7MLR7"/>
<evidence type="ECO:0000256" key="2">
    <source>
        <dbReference type="SAM" id="MobiDB-lite"/>
    </source>
</evidence>
<dbReference type="RefSeq" id="XP_001023185.2">
    <property type="nucleotide sequence ID" value="XM_001023185.2"/>
</dbReference>
<dbReference type="EMBL" id="GG662512">
    <property type="protein sequence ID" value="EAS02940.2"/>
    <property type="molecule type" value="Genomic_DNA"/>
</dbReference>
<feature type="coiled-coil region" evidence="1">
    <location>
        <begin position="290"/>
        <end position="340"/>
    </location>
</feature>
<dbReference type="InParanoid" id="I7MLR7"/>
<organism evidence="3 4">
    <name type="scientific">Tetrahymena thermophila (strain SB210)</name>
    <dbReference type="NCBI Taxonomy" id="312017"/>
    <lineage>
        <taxon>Eukaryota</taxon>
        <taxon>Sar</taxon>
        <taxon>Alveolata</taxon>
        <taxon>Ciliophora</taxon>
        <taxon>Intramacronucleata</taxon>
        <taxon>Oligohymenophorea</taxon>
        <taxon>Hymenostomatida</taxon>
        <taxon>Tetrahymenina</taxon>
        <taxon>Tetrahymenidae</taxon>
        <taxon>Tetrahymena</taxon>
    </lineage>
</organism>
<accession>I7MLR7</accession>
<feature type="compositionally biased region" description="Polar residues" evidence="2">
    <location>
        <begin position="1"/>
        <end position="17"/>
    </location>
</feature>